<proteinExistence type="predicted"/>
<dbReference type="AlphaFoldDB" id="A0A7H1N6U3"/>
<protein>
    <submittedName>
        <fullName evidence="12">Molybdenum ABC transporter ATP-binding protein</fullName>
    </submittedName>
</protein>
<dbReference type="InterPro" id="IPR003439">
    <property type="entry name" value="ABC_transporter-like_ATP-bd"/>
</dbReference>
<evidence type="ECO:0000256" key="9">
    <source>
        <dbReference type="PROSITE-ProRule" id="PRU01213"/>
    </source>
</evidence>
<sequence>MFEVVLKHQFPGFTLDVAFNGPDRGITALFGPSGCGKTTVINAIAGLLRPEQGRIALDGTVLFDSEQRIDLPMRARRIGYVFQNARLFDHMRVRDNLLYGLRRAPKDDRRIAIDQVIDLLGLESLLSRRPARLSGGERQRVGVGRALLAQPKLLLMDEPLAALDADRKADILPYIERLRDETGLPVVYVSHAIEEVARLADLVVLMDQGRPVMSGPVEDVLANLDSFAHVDAFEGGAVIKVRIAAHDDAYRLTRLAFSGGELLIPHIELPVGQQLRVRIRARDVMLALNRPEAISALNVLPARISAVKREEGAHAEVQVMVAATALVIRMTRQSVDRLDLAPGKEAFAVIKSVAIDRRSLSMGR</sequence>
<gene>
    <name evidence="12" type="primary">modC</name>
    <name evidence="12" type="ORF">HQ394_18540</name>
</gene>
<organism evidence="12 13">
    <name type="scientific">Defluviicoccus vanus</name>
    <dbReference type="NCBI Taxonomy" id="111831"/>
    <lineage>
        <taxon>Bacteria</taxon>
        <taxon>Pseudomonadati</taxon>
        <taxon>Pseudomonadota</taxon>
        <taxon>Alphaproteobacteria</taxon>
        <taxon>Rhodospirillales</taxon>
        <taxon>Rhodospirillaceae</taxon>
        <taxon>Defluviicoccus</taxon>
    </lineage>
</organism>
<dbReference type="InterPro" id="IPR050334">
    <property type="entry name" value="Molybdenum_import_ModC"/>
</dbReference>
<feature type="domain" description="ABC transporter" evidence="10">
    <location>
        <begin position="1"/>
        <end position="233"/>
    </location>
</feature>
<dbReference type="InterPro" id="IPR011868">
    <property type="entry name" value="ModC_ABC_ATP-bd"/>
</dbReference>
<dbReference type="InterPro" id="IPR004606">
    <property type="entry name" value="Mop_domain"/>
</dbReference>
<dbReference type="Proteomes" id="UP000516369">
    <property type="component" value="Chromosome"/>
</dbReference>
<evidence type="ECO:0000256" key="1">
    <source>
        <dbReference type="ARBA" id="ARBA00022448"/>
    </source>
</evidence>
<dbReference type="GO" id="GO:0016020">
    <property type="term" value="C:membrane"/>
    <property type="evidence" value="ECO:0007669"/>
    <property type="project" value="InterPro"/>
</dbReference>
<accession>A0A7H1N6U3</accession>
<dbReference type="SUPFAM" id="SSF52540">
    <property type="entry name" value="P-loop containing nucleoside triphosphate hydrolases"/>
    <property type="match status" value="1"/>
</dbReference>
<dbReference type="NCBIfam" id="TIGR02142">
    <property type="entry name" value="modC_ABC"/>
    <property type="match status" value="1"/>
</dbReference>
<keyword evidence="2" id="KW-1003">Cell membrane</keyword>
<dbReference type="InterPro" id="IPR017871">
    <property type="entry name" value="ABC_transporter-like_CS"/>
</dbReference>
<evidence type="ECO:0000256" key="3">
    <source>
        <dbReference type="ARBA" id="ARBA00022505"/>
    </source>
</evidence>
<keyword evidence="7" id="KW-1278">Translocase</keyword>
<evidence type="ECO:0000259" key="10">
    <source>
        <dbReference type="PROSITE" id="PS50893"/>
    </source>
</evidence>
<dbReference type="PANTHER" id="PTHR43514">
    <property type="entry name" value="ABC TRANSPORTER I FAMILY MEMBER 10"/>
    <property type="match status" value="1"/>
</dbReference>
<name>A0A7H1N6U3_9PROT</name>
<evidence type="ECO:0000256" key="6">
    <source>
        <dbReference type="ARBA" id="ARBA00022840"/>
    </source>
</evidence>
<evidence type="ECO:0000313" key="12">
    <source>
        <dbReference type="EMBL" id="QNT71429.1"/>
    </source>
</evidence>
<evidence type="ECO:0000256" key="2">
    <source>
        <dbReference type="ARBA" id="ARBA00022475"/>
    </source>
</evidence>
<dbReference type="SMART" id="SM00382">
    <property type="entry name" value="AAA"/>
    <property type="match status" value="1"/>
</dbReference>
<evidence type="ECO:0000256" key="8">
    <source>
        <dbReference type="ARBA" id="ARBA00023136"/>
    </source>
</evidence>
<feature type="domain" description="Mop" evidence="11">
    <location>
        <begin position="293"/>
        <end position="359"/>
    </location>
</feature>
<dbReference type="InterPro" id="IPR005116">
    <property type="entry name" value="Transp-assoc_OB_typ1"/>
</dbReference>
<dbReference type="SUPFAM" id="SSF50331">
    <property type="entry name" value="MOP-like"/>
    <property type="match status" value="1"/>
</dbReference>
<dbReference type="PROSITE" id="PS00211">
    <property type="entry name" value="ABC_TRANSPORTER_1"/>
    <property type="match status" value="1"/>
</dbReference>
<keyword evidence="1" id="KW-0813">Transport</keyword>
<keyword evidence="3 9" id="KW-0500">Molybdenum</keyword>
<dbReference type="EMBL" id="CP053923">
    <property type="protein sequence ID" value="QNT71429.1"/>
    <property type="molecule type" value="Genomic_DNA"/>
</dbReference>
<evidence type="ECO:0000256" key="5">
    <source>
        <dbReference type="ARBA" id="ARBA00022741"/>
    </source>
</evidence>
<reference evidence="12 13" key="1">
    <citation type="submission" date="2020-05" db="EMBL/GenBank/DDBJ databases">
        <title>Complete closed genome sequence of Defluviicoccus vanus.</title>
        <authorList>
            <person name="Bessarab I."/>
            <person name="Arumugam K."/>
            <person name="Maszenan A.M."/>
            <person name="Seviour R.J."/>
            <person name="Williams R.B."/>
        </authorList>
    </citation>
    <scope>NUCLEOTIDE SEQUENCE [LARGE SCALE GENOMIC DNA]</scope>
    <source>
        <strain evidence="12 13">Ben 114</strain>
    </source>
</reference>
<dbReference type="GO" id="GO:0005524">
    <property type="term" value="F:ATP binding"/>
    <property type="evidence" value="ECO:0007669"/>
    <property type="project" value="UniProtKB-KW"/>
</dbReference>
<dbReference type="KEGG" id="dvn:HQ394_18540"/>
<dbReference type="Gene3D" id="3.40.50.300">
    <property type="entry name" value="P-loop containing nucleotide triphosphate hydrolases"/>
    <property type="match status" value="1"/>
</dbReference>
<keyword evidence="6 12" id="KW-0067">ATP-binding</keyword>
<evidence type="ECO:0000313" key="13">
    <source>
        <dbReference type="Proteomes" id="UP000516369"/>
    </source>
</evidence>
<keyword evidence="13" id="KW-1185">Reference proteome</keyword>
<dbReference type="InterPro" id="IPR003593">
    <property type="entry name" value="AAA+_ATPase"/>
</dbReference>
<dbReference type="InterPro" id="IPR027417">
    <property type="entry name" value="P-loop_NTPase"/>
</dbReference>
<keyword evidence="8" id="KW-0472">Membrane</keyword>
<dbReference type="Gene3D" id="2.40.50.100">
    <property type="match status" value="1"/>
</dbReference>
<evidence type="ECO:0000256" key="7">
    <source>
        <dbReference type="ARBA" id="ARBA00022967"/>
    </source>
</evidence>
<dbReference type="GO" id="GO:0015098">
    <property type="term" value="F:molybdate ion transmembrane transporter activity"/>
    <property type="evidence" value="ECO:0007669"/>
    <property type="project" value="InterPro"/>
</dbReference>
<keyword evidence="4" id="KW-0997">Cell inner membrane</keyword>
<dbReference type="InterPro" id="IPR008995">
    <property type="entry name" value="Mo/tungstate-bd_C_term_dom"/>
</dbReference>
<dbReference type="PANTHER" id="PTHR43514:SF4">
    <property type="entry name" value="ABC TRANSPORTER I FAMILY MEMBER 10"/>
    <property type="match status" value="1"/>
</dbReference>
<dbReference type="GO" id="GO:0140359">
    <property type="term" value="F:ABC-type transporter activity"/>
    <property type="evidence" value="ECO:0007669"/>
    <property type="project" value="InterPro"/>
</dbReference>
<keyword evidence="5" id="KW-0547">Nucleotide-binding</keyword>
<dbReference type="Pfam" id="PF00005">
    <property type="entry name" value="ABC_tran"/>
    <property type="match status" value="1"/>
</dbReference>
<evidence type="ECO:0000256" key="4">
    <source>
        <dbReference type="ARBA" id="ARBA00022519"/>
    </source>
</evidence>
<dbReference type="Pfam" id="PF03459">
    <property type="entry name" value="TOBE"/>
    <property type="match status" value="1"/>
</dbReference>
<dbReference type="PROSITE" id="PS51866">
    <property type="entry name" value="MOP"/>
    <property type="match status" value="1"/>
</dbReference>
<evidence type="ECO:0000259" key="11">
    <source>
        <dbReference type="PROSITE" id="PS51866"/>
    </source>
</evidence>
<dbReference type="GO" id="GO:0016887">
    <property type="term" value="F:ATP hydrolysis activity"/>
    <property type="evidence" value="ECO:0007669"/>
    <property type="project" value="InterPro"/>
</dbReference>
<dbReference type="PROSITE" id="PS50893">
    <property type="entry name" value="ABC_TRANSPORTER_2"/>
    <property type="match status" value="1"/>
</dbReference>